<dbReference type="NCBIfam" id="TIGR02282">
    <property type="entry name" value="MltB"/>
    <property type="match status" value="1"/>
</dbReference>
<accession>A0ABV7ZWU7</accession>
<dbReference type="Gene3D" id="1.10.8.350">
    <property type="entry name" value="Bacterial muramidase"/>
    <property type="match status" value="1"/>
</dbReference>
<feature type="signal peptide" evidence="1">
    <location>
        <begin position="1"/>
        <end position="20"/>
    </location>
</feature>
<dbReference type="PANTHER" id="PTHR30163">
    <property type="entry name" value="MEMBRANE-BOUND LYTIC MUREIN TRANSGLYCOSYLASE B"/>
    <property type="match status" value="1"/>
</dbReference>
<dbReference type="InterPro" id="IPR043426">
    <property type="entry name" value="MltB-like"/>
</dbReference>
<dbReference type="RefSeq" id="WP_380694539.1">
    <property type="nucleotide sequence ID" value="NZ_JBHRYR010000002.1"/>
</dbReference>
<dbReference type="SUPFAM" id="SSF53955">
    <property type="entry name" value="Lysozyme-like"/>
    <property type="match status" value="1"/>
</dbReference>
<dbReference type="Proteomes" id="UP001595617">
    <property type="component" value="Unassembled WGS sequence"/>
</dbReference>
<dbReference type="InterPro" id="IPR011757">
    <property type="entry name" value="Lytic_transglycosylase_MltB"/>
</dbReference>
<dbReference type="EMBL" id="JBHRYR010000002">
    <property type="protein sequence ID" value="MFC3852424.1"/>
    <property type="molecule type" value="Genomic_DNA"/>
</dbReference>
<evidence type="ECO:0000313" key="3">
    <source>
        <dbReference type="EMBL" id="MFC3852424.1"/>
    </source>
</evidence>
<dbReference type="Gene3D" id="1.10.530.10">
    <property type="match status" value="1"/>
</dbReference>
<evidence type="ECO:0000259" key="2">
    <source>
        <dbReference type="Pfam" id="PF13406"/>
    </source>
</evidence>
<feature type="chain" id="PRO_5046752277" evidence="1">
    <location>
        <begin position="21"/>
        <end position="321"/>
    </location>
</feature>
<comment type="caution">
    <text evidence="3">The sequence shown here is derived from an EMBL/GenBank/DDBJ whole genome shotgun (WGS) entry which is preliminary data.</text>
</comment>
<sequence>MRKWIIGVMAMLPLAVNTQANTGFLNDPRAETLIDELVEYGLDPEQVRYWLSQGNYLESTTTRIAAPREQTSTYREYRPLFVAESTIRQGREFMAEHADTLARVESELGVDPRVVVAIIGIETRYGRITGRDRVVDALGTLAFSDDRRNDYFYRELRALFRIAYEEQIDPLVLRGSYAGAMGVPQFMPSSYLAYAIDFSQDGKRDIWDNPVDAIGSVANYLAEHRWEPNGPVAMRARVVGDSFESIVANTRLQPHSTIAETADHGWSPIHPVADDRAVSTFRLDGEQGAEFWYGFNNLYVISRYNRSLSYAMAVHQLSLEF</sequence>
<dbReference type="PANTHER" id="PTHR30163:SF9">
    <property type="entry name" value="MEMBRANE-BOUND LYTIC MUREIN TRANSGLYCOSYLASE B"/>
    <property type="match status" value="1"/>
</dbReference>
<organism evidence="3 4">
    <name type="scientific">Saccharospirillum mangrovi</name>
    <dbReference type="NCBI Taxonomy" id="2161747"/>
    <lineage>
        <taxon>Bacteria</taxon>
        <taxon>Pseudomonadati</taxon>
        <taxon>Pseudomonadota</taxon>
        <taxon>Gammaproteobacteria</taxon>
        <taxon>Oceanospirillales</taxon>
        <taxon>Saccharospirillaceae</taxon>
        <taxon>Saccharospirillum</taxon>
    </lineage>
</organism>
<reference evidence="4" key="1">
    <citation type="journal article" date="2019" name="Int. J. Syst. Evol. Microbiol.">
        <title>The Global Catalogue of Microorganisms (GCM) 10K type strain sequencing project: providing services to taxonomists for standard genome sequencing and annotation.</title>
        <authorList>
            <consortium name="The Broad Institute Genomics Platform"/>
            <consortium name="The Broad Institute Genome Sequencing Center for Infectious Disease"/>
            <person name="Wu L."/>
            <person name="Ma J."/>
        </authorList>
    </citation>
    <scope>NUCLEOTIDE SEQUENCE [LARGE SCALE GENOMIC DNA]</scope>
    <source>
        <strain evidence="4">IBRC 10765</strain>
    </source>
</reference>
<proteinExistence type="predicted"/>
<dbReference type="InterPro" id="IPR023346">
    <property type="entry name" value="Lysozyme-like_dom_sf"/>
</dbReference>
<evidence type="ECO:0000256" key="1">
    <source>
        <dbReference type="SAM" id="SignalP"/>
    </source>
</evidence>
<protein>
    <submittedName>
        <fullName evidence="3">Lytic murein transglycosylase B</fullName>
    </submittedName>
</protein>
<dbReference type="Pfam" id="PF13406">
    <property type="entry name" value="SLT_2"/>
    <property type="match status" value="1"/>
</dbReference>
<gene>
    <name evidence="3" type="primary">mltB</name>
    <name evidence="3" type="ORF">ACFOOG_06215</name>
</gene>
<dbReference type="CDD" id="cd13399">
    <property type="entry name" value="Slt35-like"/>
    <property type="match status" value="1"/>
</dbReference>
<dbReference type="InterPro" id="IPR031304">
    <property type="entry name" value="SLT_2"/>
</dbReference>
<feature type="domain" description="Transglycosylase SLT" evidence="2">
    <location>
        <begin position="30"/>
        <end position="318"/>
    </location>
</feature>
<keyword evidence="4" id="KW-1185">Reference proteome</keyword>
<evidence type="ECO:0000313" key="4">
    <source>
        <dbReference type="Proteomes" id="UP001595617"/>
    </source>
</evidence>
<name>A0ABV7ZWU7_9GAMM</name>
<keyword evidence="1" id="KW-0732">Signal</keyword>